<protein>
    <submittedName>
        <fullName evidence="6">LOB domain-containing protein 1-like</fullName>
    </submittedName>
</protein>
<evidence type="ECO:0000256" key="2">
    <source>
        <dbReference type="SAM" id="Coils"/>
    </source>
</evidence>
<feature type="region of interest" description="Disordered" evidence="3">
    <location>
        <begin position="1"/>
        <end position="32"/>
    </location>
</feature>
<organism evidence="5 6">
    <name type="scientific">Phoenix dactylifera</name>
    <name type="common">Date palm</name>
    <dbReference type="NCBI Taxonomy" id="42345"/>
    <lineage>
        <taxon>Eukaryota</taxon>
        <taxon>Viridiplantae</taxon>
        <taxon>Streptophyta</taxon>
        <taxon>Embryophyta</taxon>
        <taxon>Tracheophyta</taxon>
        <taxon>Spermatophyta</taxon>
        <taxon>Magnoliopsida</taxon>
        <taxon>Liliopsida</taxon>
        <taxon>Arecaceae</taxon>
        <taxon>Coryphoideae</taxon>
        <taxon>Phoeniceae</taxon>
        <taxon>Phoenix</taxon>
    </lineage>
</organism>
<sequence>MEPSDTTTTFLHHHFSSSPSSSPTSSPPSFPPTSPPVVLSPCAACKILRRRCVDKCVLAPYFPPTEPLKFTTAHRVFGASNIIKFLQELPESQRADAVSSMVYEANARIRDPVYGCAGAICQLQKQVSELQAQLARAQADLVTMQAQHAHLIALVCMEMAQSQQQCIPSQPVDGLAAGPVVDAFYLDADSSHGSIWEEPLWT</sequence>
<feature type="coiled-coil region" evidence="2">
    <location>
        <begin position="120"/>
        <end position="147"/>
    </location>
</feature>
<keyword evidence="2" id="KW-0175">Coiled coil</keyword>
<dbReference type="PANTHER" id="PTHR31301">
    <property type="entry name" value="LOB DOMAIN-CONTAINING PROTEIN 4-RELATED"/>
    <property type="match status" value="1"/>
</dbReference>
<dbReference type="GeneID" id="103706653"/>
<name>A0A8B7C0A0_PHODC</name>
<comment type="similarity">
    <text evidence="1">Belongs to the LOB domain-containing protein family.</text>
</comment>
<evidence type="ECO:0000256" key="1">
    <source>
        <dbReference type="ARBA" id="ARBA00005474"/>
    </source>
</evidence>
<evidence type="ECO:0000313" key="6">
    <source>
        <dbReference type="RefSeq" id="XP_008789049.1"/>
    </source>
</evidence>
<evidence type="ECO:0000259" key="4">
    <source>
        <dbReference type="PROSITE" id="PS50891"/>
    </source>
</evidence>
<reference evidence="5" key="1">
    <citation type="journal article" date="2019" name="Nat. Commun.">
        <title>Genome-wide association mapping of date palm fruit traits.</title>
        <authorList>
            <person name="Hazzouri K.M."/>
            <person name="Gros-Balthazard M."/>
            <person name="Flowers J.M."/>
            <person name="Copetti D."/>
            <person name="Lemansour A."/>
            <person name="Lebrun M."/>
            <person name="Masmoudi K."/>
            <person name="Ferrand S."/>
            <person name="Dhar M.I."/>
            <person name="Fresquez Z.A."/>
            <person name="Rosas U."/>
            <person name="Zhang J."/>
            <person name="Talag J."/>
            <person name="Lee S."/>
            <person name="Kudrna D."/>
            <person name="Powell R.F."/>
            <person name="Leitch I.J."/>
            <person name="Krueger R.R."/>
            <person name="Wing R.A."/>
            <person name="Amiri K.M.A."/>
            <person name="Purugganan M.D."/>
        </authorList>
    </citation>
    <scope>NUCLEOTIDE SEQUENCE [LARGE SCALE GENOMIC DNA]</scope>
    <source>
        <strain evidence="5">cv. Khalas</strain>
    </source>
</reference>
<dbReference type="AlphaFoldDB" id="A0A8B7C0A0"/>
<dbReference type="Proteomes" id="UP000228380">
    <property type="component" value="Chromosome 13"/>
</dbReference>
<accession>A0A8B7C0A0</accession>
<dbReference type="Pfam" id="PF03195">
    <property type="entry name" value="LOB"/>
    <property type="match status" value="1"/>
</dbReference>
<dbReference type="KEGG" id="pda:103706653"/>
<dbReference type="PROSITE" id="PS50891">
    <property type="entry name" value="LOB"/>
    <property type="match status" value="1"/>
</dbReference>
<reference evidence="6" key="2">
    <citation type="submission" date="2025-08" db="UniProtKB">
        <authorList>
            <consortium name="RefSeq"/>
        </authorList>
    </citation>
    <scope>IDENTIFICATION</scope>
    <source>
        <tissue evidence="6">Young leaves</tissue>
    </source>
</reference>
<feature type="domain" description="LOB" evidence="4">
    <location>
        <begin position="40"/>
        <end position="141"/>
    </location>
</feature>
<feature type="compositionally biased region" description="Low complexity" evidence="3">
    <location>
        <begin position="1"/>
        <end position="24"/>
    </location>
</feature>
<keyword evidence="5" id="KW-1185">Reference proteome</keyword>
<dbReference type="RefSeq" id="XP_008789049.1">
    <property type="nucleotide sequence ID" value="XM_008790827.4"/>
</dbReference>
<dbReference type="InterPro" id="IPR004883">
    <property type="entry name" value="LOB"/>
</dbReference>
<dbReference type="OrthoDB" id="778083at2759"/>
<dbReference type="PANTHER" id="PTHR31301:SF206">
    <property type="entry name" value="LOB DOMAIN-CONTAINING PROTEIN 1"/>
    <property type="match status" value="1"/>
</dbReference>
<evidence type="ECO:0000313" key="5">
    <source>
        <dbReference type="Proteomes" id="UP000228380"/>
    </source>
</evidence>
<proteinExistence type="inferred from homology"/>
<gene>
    <name evidence="6" type="primary">LOC103706653</name>
</gene>
<evidence type="ECO:0000256" key="3">
    <source>
        <dbReference type="SAM" id="MobiDB-lite"/>
    </source>
</evidence>